<evidence type="ECO:0000256" key="5">
    <source>
        <dbReference type="ARBA" id="ARBA00022692"/>
    </source>
</evidence>
<dbReference type="Gene3D" id="2.170.130.10">
    <property type="entry name" value="TonB-dependent receptor, plug domain"/>
    <property type="match status" value="1"/>
</dbReference>
<comment type="subcellular location">
    <subcellularLocation>
        <location evidence="1 10">Cell outer membrane</location>
        <topology evidence="1 10">Multi-pass membrane protein</topology>
    </subcellularLocation>
</comment>
<keyword evidence="7 12" id="KW-0798">TonB box</keyword>
<evidence type="ECO:0000256" key="3">
    <source>
        <dbReference type="ARBA" id="ARBA00022448"/>
    </source>
</evidence>
<dbReference type="PANTHER" id="PTHR30069:SF41">
    <property type="entry name" value="HEME_HEMOPEXIN UTILIZATION PROTEIN C"/>
    <property type="match status" value="1"/>
</dbReference>
<feature type="short sequence motif" description="TonB C-terminal box" evidence="11">
    <location>
        <begin position="668"/>
        <end position="685"/>
    </location>
</feature>
<dbReference type="GO" id="GO:0009279">
    <property type="term" value="C:cell outer membrane"/>
    <property type="evidence" value="ECO:0007669"/>
    <property type="project" value="UniProtKB-SubCell"/>
</dbReference>
<evidence type="ECO:0000259" key="13">
    <source>
        <dbReference type="Pfam" id="PF00593"/>
    </source>
</evidence>
<dbReference type="Gene3D" id="2.40.170.20">
    <property type="entry name" value="TonB-dependent receptor, beta-barrel domain"/>
    <property type="match status" value="1"/>
</dbReference>
<dbReference type="STRING" id="87626.PTD2_00731"/>
<dbReference type="HOGENOM" id="CLU_008287_19_4_6"/>
<dbReference type="Pfam" id="PF00593">
    <property type="entry name" value="TonB_dep_Rec_b-barrel"/>
    <property type="match status" value="1"/>
</dbReference>
<dbReference type="InterPro" id="IPR037066">
    <property type="entry name" value="Plug_dom_sf"/>
</dbReference>
<dbReference type="PANTHER" id="PTHR30069">
    <property type="entry name" value="TONB-DEPENDENT OUTER MEMBRANE RECEPTOR"/>
    <property type="match status" value="1"/>
</dbReference>
<dbReference type="InterPro" id="IPR036942">
    <property type="entry name" value="Beta-barrel_TonB_sf"/>
</dbReference>
<evidence type="ECO:0000256" key="11">
    <source>
        <dbReference type="PROSITE-ProRule" id="PRU10144"/>
    </source>
</evidence>
<evidence type="ECO:0000256" key="9">
    <source>
        <dbReference type="ARBA" id="ARBA00023237"/>
    </source>
</evidence>
<sequence length="685" mass="75810">MDSEMKFKYSAIVIAFLSAKSAVANEVTELELTKVKTDKEIASEVAGKELELKQVNDLKGALNVVAGVSVGNSTRYGQKTYLRGVEEHSANITIDGVRQDGQLFHHSGNQVVDTSMFKAVSVELGATSVLSGYGANTGAISYQTKDPTDLLAANEAFAGSTSIGMDSATEFKQFNFSVYGRVNQQFSLLAMLTANQSGDIKTPNADPIVNKHSELKSGLVKAVYDIDSAQKLTLNIQSVEDGGNRAFSGEKPGMSELEKEELYNGHNRDTYSMVYINDSIDPLIDLYVNVYLNEKSMNREQSTGKNEVRDAKGQWQVDGTIFYPERDYFYKTTGLDIRNTSHINGLAWTYGIESFKSEQRIEAAALQKTTKANGDVTTRDMSVNNGPNARLMSAYVQTEFGVGGVTFIPGVRYDSYKLGGVYDLSFNEFSPKFTAAWQASRDLNLRLGYGKIFKGPGLPEVLMINNTISQADNVEAEKGAHLEFDINYDLSNILGLQSAAAYANVYQFTIDDSFHPTKNTSLANGRFDMKNNGVEAGFRFNHQQLSGYINYSYNDGERDYNEYKTDDLYSGSHEVNVGLTYQASDEWVFGWYNTLVSNVSLSDTYVNRQGELVSDPIEKVGYGVANIWLSFEPKAVAGLRVNLAVDNVFDKAYQNHKSFGMYWGNAEYNDNEVGRNIKAAVSYNF</sequence>
<dbReference type="InterPro" id="IPR000531">
    <property type="entry name" value="Beta-barrel_TonB"/>
</dbReference>
<evidence type="ECO:0000256" key="2">
    <source>
        <dbReference type="ARBA" id="ARBA00009810"/>
    </source>
</evidence>
<evidence type="ECO:0000256" key="1">
    <source>
        <dbReference type="ARBA" id="ARBA00004571"/>
    </source>
</evidence>
<keyword evidence="6" id="KW-0732">Signal</keyword>
<dbReference type="InterPro" id="IPR010917">
    <property type="entry name" value="TonB_rcpt_CS"/>
</dbReference>
<evidence type="ECO:0000256" key="6">
    <source>
        <dbReference type="ARBA" id="ARBA00022729"/>
    </source>
</evidence>
<dbReference type="PROSITE" id="PS01156">
    <property type="entry name" value="TONB_DEPENDENT_REC_2"/>
    <property type="match status" value="1"/>
</dbReference>
<evidence type="ECO:0000313" key="15">
    <source>
        <dbReference type="EMBL" id="EAR30049.1"/>
    </source>
</evidence>
<dbReference type="EMBL" id="AAOH01000001">
    <property type="protein sequence ID" value="EAR30049.1"/>
    <property type="molecule type" value="Genomic_DNA"/>
</dbReference>
<evidence type="ECO:0000256" key="12">
    <source>
        <dbReference type="RuleBase" id="RU003357"/>
    </source>
</evidence>
<keyword evidence="9 10" id="KW-0998">Cell outer membrane</keyword>
<reference evidence="15 16" key="1">
    <citation type="submission" date="2006-02" db="EMBL/GenBank/DDBJ databases">
        <authorList>
            <person name="Moran M.A."/>
            <person name="Kjelleberg S."/>
            <person name="Egan S."/>
            <person name="Saunders N."/>
            <person name="Thomas T."/>
            <person name="Ferriera S."/>
            <person name="Johnson J."/>
            <person name="Kravitz S."/>
            <person name="Halpern A."/>
            <person name="Remington K."/>
            <person name="Beeson K."/>
            <person name="Tran B."/>
            <person name="Rogers Y.-H."/>
            <person name="Friedman R."/>
            <person name="Venter J.C."/>
        </authorList>
    </citation>
    <scope>NUCLEOTIDE SEQUENCE [LARGE SCALE GENOMIC DNA]</scope>
    <source>
        <strain evidence="15 16">D2</strain>
    </source>
</reference>
<accession>A4C3B7</accession>
<feature type="domain" description="TonB-dependent receptor-like beta-barrel" evidence="13">
    <location>
        <begin position="306"/>
        <end position="648"/>
    </location>
</feature>
<comment type="caution">
    <text evidence="15">The sequence shown here is derived from an EMBL/GenBank/DDBJ whole genome shotgun (WGS) entry which is preliminary data.</text>
</comment>
<keyword evidence="3 10" id="KW-0813">Transport</keyword>
<evidence type="ECO:0000256" key="10">
    <source>
        <dbReference type="PROSITE-ProRule" id="PRU01360"/>
    </source>
</evidence>
<dbReference type="GO" id="GO:0044718">
    <property type="term" value="P:siderophore transmembrane transport"/>
    <property type="evidence" value="ECO:0007669"/>
    <property type="project" value="TreeGrafter"/>
</dbReference>
<evidence type="ECO:0000259" key="14">
    <source>
        <dbReference type="Pfam" id="PF07715"/>
    </source>
</evidence>
<dbReference type="Pfam" id="PF07715">
    <property type="entry name" value="Plug"/>
    <property type="match status" value="1"/>
</dbReference>
<dbReference type="eggNOG" id="COG4771">
    <property type="taxonomic scope" value="Bacteria"/>
</dbReference>
<evidence type="ECO:0000313" key="16">
    <source>
        <dbReference type="Proteomes" id="UP000006201"/>
    </source>
</evidence>
<keyword evidence="4 10" id="KW-1134">Transmembrane beta strand</keyword>
<dbReference type="InterPro" id="IPR012910">
    <property type="entry name" value="Plug_dom"/>
</dbReference>
<comment type="similarity">
    <text evidence="2 10 12">Belongs to the TonB-dependent receptor family.</text>
</comment>
<gene>
    <name evidence="15" type="ORF">PTD2_00731</name>
</gene>
<dbReference type="AlphaFoldDB" id="A4C3B7"/>
<dbReference type="PROSITE" id="PS52016">
    <property type="entry name" value="TONB_DEPENDENT_REC_3"/>
    <property type="match status" value="1"/>
</dbReference>
<keyword evidence="8 10" id="KW-0472">Membrane</keyword>
<evidence type="ECO:0000256" key="8">
    <source>
        <dbReference type="ARBA" id="ARBA00023136"/>
    </source>
</evidence>
<feature type="domain" description="TonB-dependent receptor plug" evidence="14">
    <location>
        <begin position="43"/>
        <end position="138"/>
    </location>
</feature>
<evidence type="ECO:0000256" key="4">
    <source>
        <dbReference type="ARBA" id="ARBA00022452"/>
    </source>
</evidence>
<dbReference type="InterPro" id="IPR039426">
    <property type="entry name" value="TonB-dep_rcpt-like"/>
</dbReference>
<dbReference type="GO" id="GO:0015344">
    <property type="term" value="F:siderophore uptake transmembrane transporter activity"/>
    <property type="evidence" value="ECO:0007669"/>
    <property type="project" value="TreeGrafter"/>
</dbReference>
<proteinExistence type="inferred from homology"/>
<keyword evidence="5 10" id="KW-0812">Transmembrane</keyword>
<evidence type="ECO:0000256" key="7">
    <source>
        <dbReference type="ARBA" id="ARBA00023077"/>
    </source>
</evidence>
<organism evidence="15 16">
    <name type="scientific">Pseudoalteromonas tunicata D2</name>
    <dbReference type="NCBI Taxonomy" id="87626"/>
    <lineage>
        <taxon>Bacteria</taxon>
        <taxon>Pseudomonadati</taxon>
        <taxon>Pseudomonadota</taxon>
        <taxon>Gammaproteobacteria</taxon>
        <taxon>Alteromonadales</taxon>
        <taxon>Pseudoalteromonadaceae</taxon>
        <taxon>Pseudoalteromonas</taxon>
    </lineage>
</organism>
<dbReference type="Proteomes" id="UP000006201">
    <property type="component" value="Unassembled WGS sequence"/>
</dbReference>
<keyword evidence="16" id="KW-1185">Reference proteome</keyword>
<name>A4C3B7_9GAMM</name>
<dbReference type="SUPFAM" id="SSF56935">
    <property type="entry name" value="Porins"/>
    <property type="match status" value="1"/>
</dbReference>
<protein>
    <submittedName>
        <fullName evidence="15">CirA protein</fullName>
    </submittedName>
</protein>